<dbReference type="InterPro" id="IPR057135">
    <property type="entry name" value="At4g27190-like_LRR"/>
</dbReference>
<keyword evidence="1" id="KW-0611">Plant defense</keyword>
<feature type="domain" description="Disease resistance protein At4g27190-like leucine-rich repeats" evidence="2">
    <location>
        <begin position="322"/>
        <end position="442"/>
    </location>
</feature>
<evidence type="ECO:0000313" key="3">
    <source>
        <dbReference type="EMBL" id="MED6204287.1"/>
    </source>
</evidence>
<dbReference type="InterPro" id="IPR050905">
    <property type="entry name" value="Plant_NBS-LRR"/>
</dbReference>
<dbReference type="Gene3D" id="3.80.10.10">
    <property type="entry name" value="Ribonuclease Inhibitor"/>
    <property type="match status" value="2"/>
</dbReference>
<accession>A0ABU6Y195</accession>
<protein>
    <recommendedName>
        <fullName evidence="2">Disease resistance protein At4g27190-like leucine-rich repeats domain-containing protein</fullName>
    </recommendedName>
</protein>
<evidence type="ECO:0000259" key="2">
    <source>
        <dbReference type="Pfam" id="PF23247"/>
    </source>
</evidence>
<name>A0ABU6Y195_9FABA</name>
<dbReference type="Pfam" id="PF23247">
    <property type="entry name" value="LRR_RPS2"/>
    <property type="match status" value="3"/>
</dbReference>
<dbReference type="EMBL" id="JASCZI010241672">
    <property type="protein sequence ID" value="MED6204287.1"/>
    <property type="molecule type" value="Genomic_DNA"/>
</dbReference>
<organism evidence="3 4">
    <name type="scientific">Stylosanthes scabra</name>
    <dbReference type="NCBI Taxonomy" id="79078"/>
    <lineage>
        <taxon>Eukaryota</taxon>
        <taxon>Viridiplantae</taxon>
        <taxon>Streptophyta</taxon>
        <taxon>Embryophyta</taxon>
        <taxon>Tracheophyta</taxon>
        <taxon>Spermatophyta</taxon>
        <taxon>Magnoliopsida</taxon>
        <taxon>eudicotyledons</taxon>
        <taxon>Gunneridae</taxon>
        <taxon>Pentapetalae</taxon>
        <taxon>rosids</taxon>
        <taxon>fabids</taxon>
        <taxon>Fabales</taxon>
        <taxon>Fabaceae</taxon>
        <taxon>Papilionoideae</taxon>
        <taxon>50 kb inversion clade</taxon>
        <taxon>dalbergioids sensu lato</taxon>
        <taxon>Dalbergieae</taxon>
        <taxon>Pterocarpus clade</taxon>
        <taxon>Stylosanthes</taxon>
    </lineage>
</organism>
<feature type="domain" description="Disease resistance protein At4g27190-like leucine-rich repeats" evidence="2">
    <location>
        <begin position="5"/>
        <end position="142"/>
    </location>
</feature>
<gene>
    <name evidence="3" type="ORF">PIB30_007758</name>
</gene>
<comment type="caution">
    <text evidence="3">The sequence shown here is derived from an EMBL/GenBank/DDBJ whole genome shotgun (WGS) entry which is preliminary data.</text>
</comment>
<evidence type="ECO:0000313" key="4">
    <source>
        <dbReference type="Proteomes" id="UP001341840"/>
    </source>
</evidence>
<feature type="domain" description="Disease resistance protein At4g27190-like leucine-rich repeats" evidence="2">
    <location>
        <begin position="143"/>
        <end position="218"/>
    </location>
</feature>
<proteinExistence type="predicted"/>
<sequence>MTWKRVDLVEHPELKDLWLGKVHIPTEGHFSGFHLHTLVVDGCDEFFTTAILPSHLLPFLTGLEWLEVRRCNSVEAIFEVKDTPTNNVVIPLVEIILEELPNLRHVWNNDPEGKLSLPCLKKVVVKECKSVTSLLPASVDKSNITDLDVRNCEKLVEIVTKNNRAANEETNKESIMFPELFSLTLHNLPNLTYIYDGMQILSCPNLQKLDVHRCKLFKKFAIDDSAAKVNTSDLFQLSLDMEDVMILEKGLLRLKPCLRLTLQGFNDIDESDASAFGFFPKVPLPDDVEMPEINLSRLLIKELKLELRNLHKFESIGWVASSILTTLKVEGCASLKYLFTSSTVKCLVELQELHISNCEALESVIVDYQPHDHDVITFNRLKNLSLSKLPKLGRFFTGKSILIFPFLGNVDVTECNRLEYMFTFSTAKSLGNLNKMEISKCESLETVVLATQESGKPPQDLTLTSLHQMSLSELPKLESFFMGKSTLKFSKRYVLEVSINQCERMKTFSHGVVEVPHLRKLEIDRVHSSEKNLKAAVSQEFENRMKQQQ</sequence>
<dbReference type="InterPro" id="IPR032675">
    <property type="entry name" value="LRR_dom_sf"/>
</dbReference>
<keyword evidence="4" id="KW-1185">Reference proteome</keyword>
<dbReference type="PANTHER" id="PTHR33463:SF145">
    <property type="entry name" value="NB-ARC DOMAIN-CONTAINING PROTEIN"/>
    <property type="match status" value="1"/>
</dbReference>
<dbReference type="Proteomes" id="UP001341840">
    <property type="component" value="Unassembled WGS sequence"/>
</dbReference>
<evidence type="ECO:0000256" key="1">
    <source>
        <dbReference type="ARBA" id="ARBA00022821"/>
    </source>
</evidence>
<dbReference type="SUPFAM" id="SSF52058">
    <property type="entry name" value="L domain-like"/>
    <property type="match status" value="1"/>
</dbReference>
<reference evidence="3 4" key="1">
    <citation type="journal article" date="2023" name="Plants (Basel)">
        <title>Bridging the Gap: Combining Genomics and Transcriptomics Approaches to Understand Stylosanthes scabra, an Orphan Legume from the Brazilian Caatinga.</title>
        <authorList>
            <person name="Ferreira-Neto J.R.C."/>
            <person name="da Silva M.D."/>
            <person name="Binneck E."/>
            <person name="de Melo N.F."/>
            <person name="da Silva R.H."/>
            <person name="de Melo A.L.T.M."/>
            <person name="Pandolfi V."/>
            <person name="Bustamante F.O."/>
            <person name="Brasileiro-Vidal A.C."/>
            <person name="Benko-Iseppon A.M."/>
        </authorList>
    </citation>
    <scope>NUCLEOTIDE SEQUENCE [LARGE SCALE GENOMIC DNA]</scope>
    <source>
        <tissue evidence="3">Leaves</tissue>
    </source>
</reference>
<dbReference type="PANTHER" id="PTHR33463">
    <property type="entry name" value="NB-ARC DOMAIN-CONTAINING PROTEIN-RELATED"/>
    <property type="match status" value="1"/>
</dbReference>